<dbReference type="EMBL" id="JAHQIW010007268">
    <property type="protein sequence ID" value="KAJ1373371.1"/>
    <property type="molecule type" value="Genomic_DNA"/>
</dbReference>
<name>A0AAD5WKQ0_PARTN</name>
<sequence length="131" mass="14646">MTSSTTGNCPEERAPQLQQINRYPWDLPPCHRHTVADRYSLWRMETLHLFRLRETKPSTMTAPYDYSAYSAMDPHVLQMADISAGYWGTGAPPYTPLGGLPPYPPLSSGTESDYTAPARLSFASSTDCLRC</sequence>
<accession>A0AAD5WKQ0</accession>
<keyword evidence="2" id="KW-1185">Reference proteome</keyword>
<proteinExistence type="predicted"/>
<organism evidence="1 2">
    <name type="scientific">Parelaphostrongylus tenuis</name>
    <name type="common">Meningeal worm</name>
    <dbReference type="NCBI Taxonomy" id="148309"/>
    <lineage>
        <taxon>Eukaryota</taxon>
        <taxon>Metazoa</taxon>
        <taxon>Ecdysozoa</taxon>
        <taxon>Nematoda</taxon>
        <taxon>Chromadorea</taxon>
        <taxon>Rhabditida</taxon>
        <taxon>Rhabditina</taxon>
        <taxon>Rhabditomorpha</taxon>
        <taxon>Strongyloidea</taxon>
        <taxon>Metastrongylidae</taxon>
        <taxon>Parelaphostrongylus</taxon>
    </lineage>
</organism>
<evidence type="ECO:0000313" key="1">
    <source>
        <dbReference type="EMBL" id="KAJ1373371.1"/>
    </source>
</evidence>
<evidence type="ECO:0000313" key="2">
    <source>
        <dbReference type="Proteomes" id="UP001196413"/>
    </source>
</evidence>
<gene>
    <name evidence="1" type="ORF">KIN20_035748</name>
</gene>
<reference evidence="1" key="1">
    <citation type="submission" date="2021-06" db="EMBL/GenBank/DDBJ databases">
        <title>Parelaphostrongylus tenuis whole genome reference sequence.</title>
        <authorList>
            <person name="Garwood T.J."/>
            <person name="Larsen P.A."/>
            <person name="Fountain-Jones N.M."/>
            <person name="Garbe J.R."/>
            <person name="Macchietto M.G."/>
            <person name="Kania S.A."/>
            <person name="Gerhold R.W."/>
            <person name="Richards J.E."/>
            <person name="Wolf T.M."/>
        </authorList>
    </citation>
    <scope>NUCLEOTIDE SEQUENCE</scope>
    <source>
        <strain evidence="1">MNPRO001-30</strain>
        <tissue evidence="1">Meninges</tissue>
    </source>
</reference>
<comment type="caution">
    <text evidence="1">The sequence shown here is derived from an EMBL/GenBank/DDBJ whole genome shotgun (WGS) entry which is preliminary data.</text>
</comment>
<protein>
    <submittedName>
        <fullName evidence="1">Uncharacterized protein</fullName>
    </submittedName>
</protein>
<dbReference type="AlphaFoldDB" id="A0AAD5WKQ0"/>
<dbReference type="Proteomes" id="UP001196413">
    <property type="component" value="Unassembled WGS sequence"/>
</dbReference>